<gene>
    <name evidence="1" type="ORF">AAFH96_12110</name>
</gene>
<accession>A0ABV5CS29</accession>
<name>A0ABV5CS29_9ACTN</name>
<protein>
    <submittedName>
        <fullName evidence="1">Uncharacterized protein</fullName>
    </submittedName>
</protein>
<evidence type="ECO:0000313" key="2">
    <source>
        <dbReference type="Proteomes" id="UP001582793"/>
    </source>
</evidence>
<evidence type="ECO:0000313" key="1">
    <source>
        <dbReference type="EMBL" id="MFB6393841.1"/>
    </source>
</evidence>
<dbReference type="RefSeq" id="WP_364217397.1">
    <property type="nucleotide sequence ID" value="NZ_JBCGDC010000027.1"/>
</dbReference>
<comment type="caution">
    <text evidence="1">The sequence shown here is derived from an EMBL/GenBank/DDBJ whole genome shotgun (WGS) entry which is preliminary data.</text>
</comment>
<organism evidence="1 2">
    <name type="scientific">Polymorphospora lycopeni</name>
    <dbReference type="NCBI Taxonomy" id="3140240"/>
    <lineage>
        <taxon>Bacteria</taxon>
        <taxon>Bacillati</taxon>
        <taxon>Actinomycetota</taxon>
        <taxon>Actinomycetes</taxon>
        <taxon>Micromonosporales</taxon>
        <taxon>Micromonosporaceae</taxon>
        <taxon>Polymorphospora</taxon>
    </lineage>
</organism>
<keyword evidence="2" id="KW-1185">Reference proteome</keyword>
<reference evidence="1 2" key="1">
    <citation type="submission" date="2024-04" db="EMBL/GenBank/DDBJ databases">
        <title>Polymorphospora sp. isolated from Baiyangdian Lake in Xiong'an New Area.</title>
        <authorList>
            <person name="Zhang X."/>
            <person name="Liu J."/>
        </authorList>
    </citation>
    <scope>NUCLEOTIDE SEQUENCE [LARGE SCALE GENOMIC DNA]</scope>
    <source>
        <strain evidence="1 2">2-325</strain>
    </source>
</reference>
<dbReference type="EMBL" id="JBCGDC010000027">
    <property type="protein sequence ID" value="MFB6393841.1"/>
    <property type="molecule type" value="Genomic_DNA"/>
</dbReference>
<sequence length="110" mass="11438">MVDVTVDGGPDLAHVRLRSPTWELNVRAPYAGLAGLRAIRDADWAARRSLRVGTCAGVPVHWAYADGSVAVLVGADDESWDVAVLVPVAVVDTIVAACAGGDGQKNSSRS</sequence>
<proteinExistence type="predicted"/>
<dbReference type="Proteomes" id="UP001582793">
    <property type="component" value="Unassembled WGS sequence"/>
</dbReference>